<evidence type="ECO:0000256" key="1">
    <source>
        <dbReference type="SAM" id="MobiDB-lite"/>
    </source>
</evidence>
<evidence type="ECO:0000313" key="2">
    <source>
        <dbReference type="EMBL" id="CDZ93576.1"/>
    </source>
</evidence>
<dbReference type="Proteomes" id="UP000053902">
    <property type="component" value="Unassembled WGS sequence"/>
</dbReference>
<dbReference type="eggNOG" id="ENOG5033MIN">
    <property type="taxonomic scope" value="Bacteria"/>
</dbReference>
<protein>
    <submittedName>
        <fullName evidence="2">Putative tail fiber assembly-like protein</fullName>
    </submittedName>
</protein>
<sequence>MIFSASTRGFYGSSAQSTPSDAVPISSEDYVRLLEGQAQGFEISSNERGFPTLIAPASYAPTADGLCIIIDAAADTARVRVVGEPLRAVEYARAAAEAAEFKGNGYPIENVPRCVAAWAISGRTAKEAADSILAEAAAFTEALYKIREIRLGAKEGVRQALAGNDTMKAKDITSEAVSTIQLAVYGVGNTKQK</sequence>
<feature type="region of interest" description="Disordered" evidence="1">
    <location>
        <begin position="1"/>
        <end position="22"/>
    </location>
</feature>
<dbReference type="AlphaFoldDB" id="A0A078LUM4"/>
<dbReference type="OrthoDB" id="7032173at2"/>
<keyword evidence="3" id="KW-1185">Reference proteome</keyword>
<proteinExistence type="predicted"/>
<evidence type="ECO:0000313" key="3">
    <source>
        <dbReference type="Proteomes" id="UP000053902"/>
    </source>
</evidence>
<gene>
    <name evidence="2" type="ORF">BN1079_00868</name>
</gene>
<dbReference type="RefSeq" id="WP_052114427.1">
    <property type="nucleotide sequence ID" value="NZ_CCSF01000001.1"/>
</dbReference>
<dbReference type="EMBL" id="CCSF01000001">
    <property type="protein sequence ID" value="CDZ93576.1"/>
    <property type="molecule type" value="Genomic_DNA"/>
</dbReference>
<name>A0A078LUM4_9PSED</name>
<accession>A0A078LUM4</accession>
<dbReference type="HOGENOM" id="CLU_1407729_0_0_6"/>
<dbReference type="STRING" id="1499686.BN1079_00868"/>
<organism evidence="2 3">
    <name type="scientific">Pseudomonas saudiphocaensis</name>
    <dbReference type="NCBI Taxonomy" id="1499686"/>
    <lineage>
        <taxon>Bacteria</taxon>
        <taxon>Pseudomonadati</taxon>
        <taxon>Pseudomonadota</taxon>
        <taxon>Gammaproteobacteria</taxon>
        <taxon>Pseudomonadales</taxon>
        <taxon>Pseudomonadaceae</taxon>
        <taxon>Pseudomonas</taxon>
    </lineage>
</organism>
<feature type="compositionally biased region" description="Polar residues" evidence="1">
    <location>
        <begin position="1"/>
        <end position="20"/>
    </location>
</feature>
<reference evidence="2 3" key="1">
    <citation type="submission" date="2014-07" db="EMBL/GenBank/DDBJ databases">
        <authorList>
            <person name="Urmite Genomes Urmite Genomes"/>
        </authorList>
    </citation>
    <scope>NUCLEOTIDE SEQUENCE [LARGE SCALE GENOMIC DNA]</scope>
    <source>
        <strain evidence="2 3">20_BN</strain>
    </source>
</reference>